<proteinExistence type="predicted"/>
<dbReference type="EMBL" id="LLGC01000166">
    <property type="protein sequence ID" value="KQE04631.1"/>
    <property type="molecule type" value="Genomic_DNA"/>
</dbReference>
<protein>
    <submittedName>
        <fullName evidence="1">Uncharacterized protein</fullName>
    </submittedName>
</protein>
<accession>A0AAP1AAH0</accession>
<evidence type="ECO:0000313" key="2">
    <source>
        <dbReference type="Proteomes" id="UP000051449"/>
    </source>
</evidence>
<evidence type="ECO:0000313" key="1">
    <source>
        <dbReference type="EMBL" id="KQE04631.1"/>
    </source>
</evidence>
<dbReference type="AlphaFoldDB" id="A0AAP1AAH0"/>
<gene>
    <name evidence="1" type="ORF">APD33_10720</name>
</gene>
<dbReference type="RefSeq" id="WP_024437164.1">
    <property type="nucleotide sequence ID" value="NZ_CM125926.1"/>
</dbReference>
<sequence>MPETTTPSLDVQTLKNAGLKLPKKALDIFLNESELQTITLELKIAGSELFKLEFVLDDLQLPNKTITKTVGATVESLLNQIPAIQRVQNKIQIS</sequence>
<name>A0AAP1AAH0_ACIBA</name>
<reference evidence="1 2" key="1">
    <citation type="submission" date="2015-10" db="EMBL/GenBank/DDBJ databases">
        <title>The utility of whole genome sequencing in characterizing Acinetobacter epidemiology and analyzing hospital outbreaks.</title>
        <authorList>
            <person name="Ozer E.A."/>
            <person name="Fitzpatrick M.A."/>
            <person name="Hauser A.R."/>
        </authorList>
    </citation>
    <scope>NUCLEOTIDE SEQUENCE [LARGE SCALE GENOMIC DNA]</scope>
    <source>
        <strain evidence="1 2">ABBL072</strain>
    </source>
</reference>
<dbReference type="KEGG" id="abk:LX00_10450"/>
<dbReference type="KEGG" id="abau:IX87_21235"/>
<organism evidence="1 2">
    <name type="scientific">Acinetobacter baumannii</name>
    <dbReference type="NCBI Taxonomy" id="470"/>
    <lineage>
        <taxon>Bacteria</taxon>
        <taxon>Pseudomonadati</taxon>
        <taxon>Pseudomonadota</taxon>
        <taxon>Gammaproteobacteria</taxon>
        <taxon>Moraxellales</taxon>
        <taxon>Moraxellaceae</taxon>
        <taxon>Acinetobacter</taxon>
        <taxon>Acinetobacter calcoaceticus/baumannii complex</taxon>
    </lineage>
</organism>
<comment type="caution">
    <text evidence="1">The sequence shown here is derived from an EMBL/GenBank/DDBJ whole genome shotgun (WGS) entry which is preliminary data.</text>
</comment>
<dbReference type="Proteomes" id="UP000051449">
    <property type="component" value="Unassembled WGS sequence"/>
</dbReference>